<evidence type="ECO:0000256" key="3">
    <source>
        <dbReference type="ARBA" id="ARBA00022989"/>
    </source>
</evidence>
<dbReference type="Proteomes" id="UP000050398">
    <property type="component" value="Unassembled WGS sequence"/>
</dbReference>
<dbReference type="PATRIC" id="fig|218284.4.peg.3316"/>
<dbReference type="Pfam" id="PF04172">
    <property type="entry name" value="LrgB"/>
    <property type="match status" value="1"/>
</dbReference>
<dbReference type="InterPro" id="IPR007300">
    <property type="entry name" value="CidB/LrgB"/>
</dbReference>
<proteinExistence type="predicted"/>
<evidence type="ECO:0000256" key="4">
    <source>
        <dbReference type="ARBA" id="ARBA00023136"/>
    </source>
</evidence>
<feature type="transmembrane region" description="Helical" evidence="5">
    <location>
        <begin position="180"/>
        <end position="196"/>
    </location>
</feature>
<keyword evidence="2 5" id="KW-0812">Transmembrane</keyword>
<evidence type="ECO:0008006" key="8">
    <source>
        <dbReference type="Google" id="ProtNLM"/>
    </source>
</evidence>
<dbReference type="AlphaFoldDB" id="A0A0P6WFR7"/>
<feature type="transmembrane region" description="Helical" evidence="5">
    <location>
        <begin position="36"/>
        <end position="57"/>
    </location>
</feature>
<accession>A0A0P6WFR7</accession>
<evidence type="ECO:0000313" key="7">
    <source>
        <dbReference type="Proteomes" id="UP000050398"/>
    </source>
</evidence>
<organism evidence="6 7">
    <name type="scientific">Rossellomorea vietnamensis</name>
    <dbReference type="NCBI Taxonomy" id="218284"/>
    <lineage>
        <taxon>Bacteria</taxon>
        <taxon>Bacillati</taxon>
        <taxon>Bacillota</taxon>
        <taxon>Bacilli</taxon>
        <taxon>Bacillales</taxon>
        <taxon>Bacillaceae</taxon>
        <taxon>Rossellomorea</taxon>
    </lineage>
</organism>
<name>A0A0P6WFR7_9BACI</name>
<keyword evidence="4 5" id="KW-0472">Membrane</keyword>
<comment type="subcellular location">
    <subcellularLocation>
        <location evidence="1">Membrane</location>
        <topology evidence="1">Multi-pass membrane protein</topology>
    </subcellularLocation>
</comment>
<evidence type="ECO:0000313" key="6">
    <source>
        <dbReference type="EMBL" id="KPL60084.1"/>
    </source>
</evidence>
<reference evidence="6 7" key="1">
    <citation type="submission" date="2015-08" db="EMBL/GenBank/DDBJ databases">
        <title>Draft Genome Sequence of Bacillus vietnamensis UCD-SED5.</title>
        <authorList>
            <person name="Lee R.D."/>
            <person name="Jospin G."/>
            <person name="Lang J.M."/>
            <person name="Coil D.A."/>
            <person name="Eisen J.A."/>
        </authorList>
    </citation>
    <scope>NUCLEOTIDE SEQUENCE [LARGE SCALE GENOMIC DNA]</scope>
    <source>
        <strain evidence="6 7">UCD-SED5</strain>
    </source>
</reference>
<dbReference type="EMBL" id="LIXZ01000005">
    <property type="protein sequence ID" value="KPL60084.1"/>
    <property type="molecule type" value="Genomic_DNA"/>
</dbReference>
<dbReference type="PANTHER" id="PTHR30249">
    <property type="entry name" value="PUTATIVE SEROTONIN TRANSPORTER"/>
    <property type="match status" value="1"/>
</dbReference>
<evidence type="ECO:0000256" key="5">
    <source>
        <dbReference type="SAM" id="Phobius"/>
    </source>
</evidence>
<comment type="caution">
    <text evidence="6">The sequence shown here is derived from an EMBL/GenBank/DDBJ whole genome shotgun (WGS) entry which is preliminary data.</text>
</comment>
<dbReference type="GO" id="GO:0016020">
    <property type="term" value="C:membrane"/>
    <property type="evidence" value="ECO:0007669"/>
    <property type="project" value="UniProtKB-SubCell"/>
</dbReference>
<feature type="transmembrane region" description="Helical" evidence="5">
    <location>
        <begin position="148"/>
        <end position="168"/>
    </location>
</feature>
<dbReference type="OrthoDB" id="9811701at2"/>
<gene>
    <name evidence="6" type="ORF">AM506_08445</name>
</gene>
<feature type="transmembrane region" description="Helical" evidence="5">
    <location>
        <begin position="208"/>
        <end position="228"/>
    </location>
</feature>
<feature type="transmembrane region" description="Helical" evidence="5">
    <location>
        <begin position="6"/>
        <end position="24"/>
    </location>
</feature>
<evidence type="ECO:0000256" key="1">
    <source>
        <dbReference type="ARBA" id="ARBA00004141"/>
    </source>
</evidence>
<keyword evidence="3 5" id="KW-1133">Transmembrane helix</keyword>
<dbReference type="eggNOG" id="COG1346">
    <property type="taxonomic scope" value="Bacteria"/>
</dbReference>
<evidence type="ECO:0000256" key="2">
    <source>
        <dbReference type="ARBA" id="ARBA00022692"/>
    </source>
</evidence>
<protein>
    <recommendedName>
        <fullName evidence="8">LrgB family protein</fullName>
    </recommendedName>
</protein>
<feature type="transmembrane region" description="Helical" evidence="5">
    <location>
        <begin position="63"/>
        <end position="80"/>
    </location>
</feature>
<dbReference type="PANTHER" id="PTHR30249:SF0">
    <property type="entry name" value="PLASTIDAL GLYCOLATE_GLYCERATE TRANSLOCATOR 1, CHLOROPLASTIC"/>
    <property type="match status" value="1"/>
</dbReference>
<feature type="transmembrane region" description="Helical" evidence="5">
    <location>
        <begin position="92"/>
        <end position="117"/>
    </location>
</feature>
<sequence length="232" mass="24931">MTGLIKSLLTIGVTLLYFSMGVKIHKRWPNPLTIPIFLSTIAIIATLLTMDISYSTFAHDTSLITYLLGPATVSLAYPLYQHRQLLSRNFQPILVGILFGSGLSMLASYTLSLWLGIPDEWNRSLLIKTITTPVAVNIGSVIGAKIEVIPTVVIVTGMIGAMIIPSLLKRMGIKHPIARGLPFGVISHGVGTAQAIKEGEKEGAVSGAAMALTATIMSFVIPVLFLLIKSFD</sequence>
<dbReference type="RefSeq" id="WP_060672053.1">
    <property type="nucleotide sequence ID" value="NZ_LIXZ01000005.1"/>
</dbReference>